<evidence type="ECO:0000256" key="3">
    <source>
        <dbReference type="ARBA" id="ARBA00022989"/>
    </source>
</evidence>
<feature type="transmembrane region" description="Helical" evidence="5">
    <location>
        <begin position="122"/>
        <end position="140"/>
    </location>
</feature>
<protein>
    <submittedName>
        <fullName evidence="7">O-antigen ligase family protein</fullName>
    </submittedName>
</protein>
<comment type="subcellular location">
    <subcellularLocation>
        <location evidence="1">Membrane</location>
        <topology evidence="1">Multi-pass membrane protein</topology>
    </subcellularLocation>
</comment>
<accession>A0AA41R2Y6</accession>
<dbReference type="Proteomes" id="UP001165427">
    <property type="component" value="Unassembled WGS sequence"/>
</dbReference>
<feature type="transmembrane region" description="Helical" evidence="5">
    <location>
        <begin position="40"/>
        <end position="57"/>
    </location>
</feature>
<feature type="transmembrane region" description="Helical" evidence="5">
    <location>
        <begin position="69"/>
        <end position="89"/>
    </location>
</feature>
<evidence type="ECO:0000313" key="8">
    <source>
        <dbReference type="Proteomes" id="UP001165427"/>
    </source>
</evidence>
<feature type="transmembrane region" description="Helical" evidence="5">
    <location>
        <begin position="206"/>
        <end position="222"/>
    </location>
</feature>
<evidence type="ECO:0000256" key="1">
    <source>
        <dbReference type="ARBA" id="ARBA00004141"/>
    </source>
</evidence>
<evidence type="ECO:0000256" key="4">
    <source>
        <dbReference type="ARBA" id="ARBA00023136"/>
    </source>
</evidence>
<keyword evidence="2 5" id="KW-0812">Transmembrane</keyword>
<feature type="transmembrane region" description="Helical" evidence="5">
    <location>
        <begin position="160"/>
        <end position="176"/>
    </location>
</feature>
<dbReference type="EMBL" id="JALJRB010000021">
    <property type="protein sequence ID" value="MCJ8502097.1"/>
    <property type="molecule type" value="Genomic_DNA"/>
</dbReference>
<dbReference type="PANTHER" id="PTHR37422">
    <property type="entry name" value="TEICHURONIC ACID BIOSYNTHESIS PROTEIN TUAE"/>
    <property type="match status" value="1"/>
</dbReference>
<dbReference type="InterPro" id="IPR007016">
    <property type="entry name" value="O-antigen_ligase-rel_domated"/>
</dbReference>
<evidence type="ECO:0000313" key="7">
    <source>
        <dbReference type="EMBL" id="MCJ8502097.1"/>
    </source>
</evidence>
<feature type="transmembrane region" description="Helical" evidence="5">
    <location>
        <begin position="12"/>
        <end position="34"/>
    </location>
</feature>
<name>A0AA41R2Y6_9BACT</name>
<evidence type="ECO:0000256" key="5">
    <source>
        <dbReference type="SAM" id="Phobius"/>
    </source>
</evidence>
<dbReference type="RefSeq" id="WP_246912104.1">
    <property type="nucleotide sequence ID" value="NZ_JALJRB010000021.1"/>
</dbReference>
<evidence type="ECO:0000256" key="2">
    <source>
        <dbReference type="ARBA" id="ARBA00022692"/>
    </source>
</evidence>
<proteinExistence type="predicted"/>
<dbReference type="AlphaFoldDB" id="A0AA41R2Y6"/>
<feature type="transmembrane region" description="Helical" evidence="5">
    <location>
        <begin position="181"/>
        <end position="200"/>
    </location>
</feature>
<feature type="transmembrane region" description="Helical" evidence="5">
    <location>
        <begin position="229"/>
        <end position="246"/>
    </location>
</feature>
<feature type="transmembrane region" description="Helical" evidence="5">
    <location>
        <begin position="359"/>
        <end position="377"/>
    </location>
</feature>
<feature type="transmembrane region" description="Helical" evidence="5">
    <location>
        <begin position="95"/>
        <end position="115"/>
    </location>
</feature>
<keyword evidence="3 5" id="KW-1133">Transmembrane helix</keyword>
<keyword evidence="4 5" id="KW-0472">Membrane</keyword>
<dbReference type="InterPro" id="IPR051533">
    <property type="entry name" value="WaaL-like"/>
</dbReference>
<organism evidence="7 8">
    <name type="scientific">Desulfatitalea alkaliphila</name>
    <dbReference type="NCBI Taxonomy" id="2929485"/>
    <lineage>
        <taxon>Bacteria</taxon>
        <taxon>Pseudomonadati</taxon>
        <taxon>Thermodesulfobacteriota</taxon>
        <taxon>Desulfobacteria</taxon>
        <taxon>Desulfobacterales</taxon>
        <taxon>Desulfosarcinaceae</taxon>
        <taxon>Desulfatitalea</taxon>
    </lineage>
</organism>
<dbReference type="Pfam" id="PF04932">
    <property type="entry name" value="Wzy_C"/>
    <property type="match status" value="1"/>
</dbReference>
<dbReference type="PANTHER" id="PTHR37422:SF13">
    <property type="entry name" value="LIPOPOLYSACCHARIDE BIOSYNTHESIS PROTEIN PA4999-RELATED"/>
    <property type="match status" value="1"/>
</dbReference>
<evidence type="ECO:0000259" key="6">
    <source>
        <dbReference type="Pfam" id="PF04932"/>
    </source>
</evidence>
<dbReference type="GO" id="GO:0016020">
    <property type="term" value="C:membrane"/>
    <property type="evidence" value="ECO:0007669"/>
    <property type="project" value="UniProtKB-SubCell"/>
</dbReference>
<reference evidence="7" key="1">
    <citation type="submission" date="2022-04" db="EMBL/GenBank/DDBJ databases">
        <title>Desulfatitalea alkaliphila sp. nov., a novel anaerobic sulfate-reducing bacterium isolated from terrestrial mud volcano, Taman Peninsula, Russia.</title>
        <authorList>
            <person name="Khomyakova M.A."/>
            <person name="Merkel A.Y."/>
            <person name="Slobodkin A.I."/>
        </authorList>
    </citation>
    <scope>NUCLEOTIDE SEQUENCE</scope>
    <source>
        <strain evidence="7">M08but</strain>
    </source>
</reference>
<keyword evidence="8" id="KW-1185">Reference proteome</keyword>
<dbReference type="GO" id="GO:0016874">
    <property type="term" value="F:ligase activity"/>
    <property type="evidence" value="ECO:0007669"/>
    <property type="project" value="UniProtKB-KW"/>
</dbReference>
<comment type="caution">
    <text evidence="7">The sequence shown here is derived from an EMBL/GenBank/DDBJ whole genome shotgun (WGS) entry which is preliminary data.</text>
</comment>
<feature type="domain" description="O-antigen ligase-related" evidence="6">
    <location>
        <begin position="191"/>
        <end position="334"/>
    </location>
</feature>
<keyword evidence="7" id="KW-0436">Ligase</keyword>
<feature type="transmembrane region" description="Helical" evidence="5">
    <location>
        <begin position="327"/>
        <end position="347"/>
    </location>
</feature>
<sequence length="402" mass="45421">MQETKSNNISNVNFIFYLWTFFLLCRPQDLFPIFAPFRPAMITSGLALTTVIAYYKYLPGQLLFQSSQLRKFLLLYVVMILGIPFSLYARVSFEIVLTEYIVAVLFVCIFFKLINSIERLRNVLLTCCIGSGLYFFFALREFAPGTGRLSYGTMFDPNDLAYFALGFLPINLLFLFKPNPLWVRIACLCTFSFGLLLILFTGSRGGLLGLCLSFLVLLFFTFKTLKISFKAVLIVACVLLFSFTNIDTERYLSILSFESDYNVQDETGRLGIWNIGLRALMSNPITGVGVGNFSFAVGLDRQQRGLEIARWQNAHNSIVQIGTETGFVGLILYIALSLNAVRIFIRAMKYTINDQLTKVGEMGLVGFSGMFVASMFVSQAYSLYWVFYIGFTAVMGQIIDDK</sequence>
<gene>
    <name evidence="7" type="ORF">MRX98_16050</name>
</gene>